<dbReference type="GO" id="GO:0004834">
    <property type="term" value="F:tryptophan synthase activity"/>
    <property type="evidence" value="ECO:0007669"/>
    <property type="project" value="UniProtKB-UniRule"/>
</dbReference>
<reference evidence="13 14" key="1">
    <citation type="submission" date="2019-08" db="EMBL/GenBank/DDBJ databases">
        <authorList>
            <person name="Peeters C."/>
        </authorList>
    </citation>
    <scope>NUCLEOTIDE SEQUENCE [LARGE SCALE GENOMIC DNA]</scope>
    <source>
        <strain evidence="13 14">LMG 31011</strain>
    </source>
</reference>
<dbReference type="InterPro" id="IPR006654">
    <property type="entry name" value="Trp_synth_beta"/>
</dbReference>
<evidence type="ECO:0000256" key="7">
    <source>
        <dbReference type="ARBA" id="ARBA00022898"/>
    </source>
</evidence>
<comment type="similarity">
    <text evidence="3 11">Belongs to the TrpB family.</text>
</comment>
<keyword evidence="8 11" id="KW-0057">Aromatic amino acid biosynthesis</keyword>
<evidence type="ECO:0000256" key="5">
    <source>
        <dbReference type="ARBA" id="ARBA00022605"/>
    </source>
</evidence>
<dbReference type="EC" id="4.2.1.20" evidence="11"/>
<dbReference type="EMBL" id="CABPSN010000004">
    <property type="protein sequence ID" value="VVE24102.1"/>
    <property type="molecule type" value="Genomic_DNA"/>
</dbReference>
<dbReference type="RefSeq" id="WP_150576801.1">
    <property type="nucleotide sequence ID" value="NZ_CABPSN010000004.1"/>
</dbReference>
<organism evidence="13 14">
    <name type="scientific">Pandoraea aquatica</name>
    <dbReference type="NCBI Taxonomy" id="2508290"/>
    <lineage>
        <taxon>Bacteria</taxon>
        <taxon>Pseudomonadati</taxon>
        <taxon>Pseudomonadota</taxon>
        <taxon>Betaproteobacteria</taxon>
        <taxon>Burkholderiales</taxon>
        <taxon>Burkholderiaceae</taxon>
        <taxon>Pandoraea</taxon>
    </lineage>
</organism>
<dbReference type="InterPro" id="IPR006653">
    <property type="entry name" value="Trp_synth_b_CS"/>
</dbReference>
<dbReference type="SUPFAM" id="SSF53686">
    <property type="entry name" value="Tryptophan synthase beta subunit-like PLP-dependent enzymes"/>
    <property type="match status" value="1"/>
</dbReference>
<evidence type="ECO:0000256" key="1">
    <source>
        <dbReference type="ARBA" id="ARBA00001933"/>
    </source>
</evidence>
<keyword evidence="5 11" id="KW-0028">Amino-acid biosynthesis</keyword>
<evidence type="ECO:0000256" key="4">
    <source>
        <dbReference type="ARBA" id="ARBA00011270"/>
    </source>
</evidence>
<dbReference type="InterPro" id="IPR001926">
    <property type="entry name" value="TrpB-like_PALP"/>
</dbReference>
<evidence type="ECO:0000256" key="10">
    <source>
        <dbReference type="ARBA" id="ARBA00049047"/>
    </source>
</evidence>
<dbReference type="GO" id="GO:0005737">
    <property type="term" value="C:cytoplasm"/>
    <property type="evidence" value="ECO:0007669"/>
    <property type="project" value="TreeGrafter"/>
</dbReference>
<gene>
    <name evidence="11" type="primary">trpB</name>
    <name evidence="13" type="ORF">PAQ31011_03316</name>
</gene>
<keyword evidence="14" id="KW-1185">Reference proteome</keyword>
<keyword evidence="7 11" id="KW-0663">Pyridoxal phosphate</keyword>
<comment type="cofactor">
    <cofactor evidence="1 11">
        <name>pyridoxal 5'-phosphate</name>
        <dbReference type="ChEBI" id="CHEBI:597326"/>
    </cofactor>
</comment>
<comment type="function">
    <text evidence="11">The beta subunit is responsible for the synthesis of L-tryptophan from indole and L-serine.</text>
</comment>
<protein>
    <recommendedName>
        <fullName evidence="11">Tryptophan synthase beta chain</fullName>
        <ecNumber evidence="11">4.2.1.20</ecNumber>
    </recommendedName>
</protein>
<dbReference type="PANTHER" id="PTHR48077">
    <property type="entry name" value="TRYPTOPHAN SYNTHASE-RELATED"/>
    <property type="match status" value="1"/>
</dbReference>
<dbReference type="CDD" id="cd06446">
    <property type="entry name" value="Trp-synth_B"/>
    <property type="match status" value="1"/>
</dbReference>
<evidence type="ECO:0000313" key="13">
    <source>
        <dbReference type="EMBL" id="VVE24102.1"/>
    </source>
</evidence>
<comment type="catalytic activity">
    <reaction evidence="10 11">
        <text>(1S,2R)-1-C-(indol-3-yl)glycerol 3-phosphate + L-serine = D-glyceraldehyde 3-phosphate + L-tryptophan + H2O</text>
        <dbReference type="Rhea" id="RHEA:10532"/>
        <dbReference type="ChEBI" id="CHEBI:15377"/>
        <dbReference type="ChEBI" id="CHEBI:33384"/>
        <dbReference type="ChEBI" id="CHEBI:57912"/>
        <dbReference type="ChEBI" id="CHEBI:58866"/>
        <dbReference type="ChEBI" id="CHEBI:59776"/>
        <dbReference type="EC" id="4.2.1.20"/>
    </reaction>
</comment>
<sequence>MYDLPDASGHFGQYGGVFVAETLIHALDELRAAYAKYQHDPAFLEEFHYELKHYVGRPSPIYHAKRWSQELGGAQVYLKREDLNHTGAHKVNNVIGQALLARRMGKPRVIAETGAGQHGVATATIAARFGMECVVYMGAEDVKRQAANVYRMQLLGATVVPVESGSKTLKDALNEAMRDWVTNVENTFYIIGTVAGPHPYPMLVRDFQSVIGEECKVQMPELAGRQPDYVLACVGGGSNAMGIFYPYIDVPNVKLVGVEAAGDGIETGRHAASIIGGTPGVLHGNRTYLLQDANGQITETHSISAGLDYPGVGPEHAWLHDIKRAEYVGITDDEALRAFHDCCRIEGIIPALESSHALAYACKLAPTLPKDQIVLVNLSGRGDKDMHTVMALAKPESAGKSAGK</sequence>
<evidence type="ECO:0000256" key="9">
    <source>
        <dbReference type="ARBA" id="ARBA00023239"/>
    </source>
</evidence>
<dbReference type="Gene3D" id="3.40.50.1100">
    <property type="match status" value="2"/>
</dbReference>
<dbReference type="PANTHER" id="PTHR48077:SF3">
    <property type="entry name" value="TRYPTOPHAN SYNTHASE"/>
    <property type="match status" value="1"/>
</dbReference>
<dbReference type="InterPro" id="IPR036052">
    <property type="entry name" value="TrpB-like_PALP_sf"/>
</dbReference>
<dbReference type="PIRSF" id="PIRSF001413">
    <property type="entry name" value="Trp_syn_beta"/>
    <property type="match status" value="1"/>
</dbReference>
<proteinExistence type="inferred from homology"/>
<dbReference type="UniPathway" id="UPA00035">
    <property type="reaction ID" value="UER00044"/>
</dbReference>
<evidence type="ECO:0000256" key="6">
    <source>
        <dbReference type="ARBA" id="ARBA00022822"/>
    </source>
</evidence>
<evidence type="ECO:0000259" key="12">
    <source>
        <dbReference type="Pfam" id="PF00291"/>
    </source>
</evidence>
<dbReference type="AlphaFoldDB" id="A0A5E4WGY5"/>
<evidence type="ECO:0000256" key="2">
    <source>
        <dbReference type="ARBA" id="ARBA00004733"/>
    </source>
</evidence>
<dbReference type="Pfam" id="PF00291">
    <property type="entry name" value="PALP"/>
    <property type="match status" value="1"/>
</dbReference>
<keyword evidence="9 11" id="KW-0456">Lyase</keyword>
<evidence type="ECO:0000256" key="8">
    <source>
        <dbReference type="ARBA" id="ARBA00023141"/>
    </source>
</evidence>
<keyword evidence="6 11" id="KW-0822">Tryptophan biosynthesis</keyword>
<dbReference type="NCBIfam" id="TIGR00263">
    <property type="entry name" value="trpB"/>
    <property type="match status" value="1"/>
</dbReference>
<dbReference type="OrthoDB" id="9766131at2"/>
<name>A0A5E4WGY5_9BURK</name>
<dbReference type="HAMAP" id="MF_00133">
    <property type="entry name" value="Trp_synth_beta"/>
    <property type="match status" value="1"/>
</dbReference>
<comment type="subunit">
    <text evidence="4 11">Tetramer of two alpha and two beta chains.</text>
</comment>
<feature type="modified residue" description="N6-(pyridoxal phosphate)lysine" evidence="11">
    <location>
        <position position="90"/>
    </location>
</feature>
<dbReference type="Proteomes" id="UP000366819">
    <property type="component" value="Unassembled WGS sequence"/>
</dbReference>
<accession>A0A5E4WGY5</accession>
<dbReference type="FunFam" id="3.40.50.1100:FF:000004">
    <property type="entry name" value="Tryptophan synthase beta chain"/>
    <property type="match status" value="1"/>
</dbReference>
<comment type="pathway">
    <text evidence="2 11">Amino-acid biosynthesis; L-tryptophan biosynthesis; L-tryptophan from chorismate: step 5/5.</text>
</comment>
<evidence type="ECO:0000256" key="11">
    <source>
        <dbReference type="HAMAP-Rule" id="MF_00133"/>
    </source>
</evidence>
<evidence type="ECO:0000313" key="14">
    <source>
        <dbReference type="Proteomes" id="UP000366819"/>
    </source>
</evidence>
<feature type="domain" description="Tryptophan synthase beta chain-like PALP" evidence="12">
    <location>
        <begin position="56"/>
        <end position="380"/>
    </location>
</feature>
<dbReference type="FunFam" id="3.40.50.1100:FF:000001">
    <property type="entry name" value="Tryptophan synthase beta chain"/>
    <property type="match status" value="1"/>
</dbReference>
<dbReference type="PROSITE" id="PS00168">
    <property type="entry name" value="TRP_SYNTHASE_BETA"/>
    <property type="match status" value="1"/>
</dbReference>
<evidence type="ECO:0000256" key="3">
    <source>
        <dbReference type="ARBA" id="ARBA00009982"/>
    </source>
</evidence>
<dbReference type="InterPro" id="IPR023026">
    <property type="entry name" value="Trp_synth_beta/beta-like"/>
</dbReference>